<comment type="caution">
    <text evidence="1">The sequence shown here is derived from an EMBL/GenBank/DDBJ whole genome shotgun (WGS) entry which is preliminary data.</text>
</comment>
<dbReference type="Gene3D" id="2.60.40.4070">
    <property type="match status" value="1"/>
</dbReference>
<dbReference type="EMBL" id="JAGQHR010000332">
    <property type="protein sequence ID" value="MCA9728242.1"/>
    <property type="molecule type" value="Genomic_DNA"/>
</dbReference>
<proteinExistence type="predicted"/>
<protein>
    <recommendedName>
        <fullName evidence="3">FlgD Ig-like domain-containing protein</fullName>
    </recommendedName>
</protein>
<gene>
    <name evidence="1" type="ORF">KC729_11205</name>
</gene>
<dbReference type="Proteomes" id="UP000697710">
    <property type="component" value="Unassembled WGS sequence"/>
</dbReference>
<reference evidence="1" key="1">
    <citation type="submission" date="2020-04" db="EMBL/GenBank/DDBJ databases">
        <authorList>
            <person name="Zhang T."/>
        </authorList>
    </citation>
    <scope>NUCLEOTIDE SEQUENCE</scope>
    <source>
        <strain evidence="1">HKST-UBA01</strain>
    </source>
</reference>
<dbReference type="PROSITE" id="PS00018">
    <property type="entry name" value="EF_HAND_1"/>
    <property type="match status" value="2"/>
</dbReference>
<evidence type="ECO:0008006" key="3">
    <source>
        <dbReference type="Google" id="ProtNLM"/>
    </source>
</evidence>
<name>A0A956M143_UNCEI</name>
<dbReference type="AlphaFoldDB" id="A0A956M143"/>
<accession>A0A956M143</accession>
<evidence type="ECO:0000313" key="1">
    <source>
        <dbReference type="EMBL" id="MCA9728242.1"/>
    </source>
</evidence>
<dbReference type="InterPro" id="IPR018247">
    <property type="entry name" value="EF_Hand_1_Ca_BS"/>
</dbReference>
<dbReference type="InterPro" id="IPR036439">
    <property type="entry name" value="Dockerin_dom_sf"/>
</dbReference>
<organism evidence="1 2">
    <name type="scientific">Eiseniibacteriota bacterium</name>
    <dbReference type="NCBI Taxonomy" id="2212470"/>
    <lineage>
        <taxon>Bacteria</taxon>
        <taxon>Candidatus Eiseniibacteriota</taxon>
    </lineage>
</organism>
<feature type="non-terminal residue" evidence="1">
    <location>
        <position position="1"/>
    </location>
</feature>
<reference evidence="1" key="2">
    <citation type="journal article" date="2021" name="Microbiome">
        <title>Successional dynamics and alternative stable states in a saline activated sludge microbial community over 9 years.</title>
        <authorList>
            <person name="Wang Y."/>
            <person name="Ye J."/>
            <person name="Ju F."/>
            <person name="Liu L."/>
            <person name="Boyd J.A."/>
            <person name="Deng Y."/>
            <person name="Parks D.H."/>
            <person name="Jiang X."/>
            <person name="Yin X."/>
            <person name="Woodcroft B.J."/>
            <person name="Tyson G.W."/>
            <person name="Hugenholtz P."/>
            <person name="Polz M.F."/>
            <person name="Zhang T."/>
        </authorList>
    </citation>
    <scope>NUCLEOTIDE SEQUENCE</scope>
    <source>
        <strain evidence="1">HKST-UBA01</strain>
    </source>
</reference>
<sequence>ADRDFSHRMDANELDLRVTNLGSFAYDPEHGGDLHFPAGSDKTALFAGGFFLAGHVGGELRVSAAEYAFSFAPGPLVGGEAPADDPRFRVYRLDEQSGPGSADFDSWPVSDGAPTDASNRPLLLGSQTLWSVCGDASSDRKDIRLVSDEPLHVTVRQTTWAYRYPGALGRTVFFRYDLTNDGPSILEDVWFSMWSDPDIGTAAGVRAGSAPDLDLGYAYKEAGFDDPMYGGAAPAVGFVLLETPNIDNPEDPDLPVELGMTAFMSYVNGADPAGPDSAWAFMRGLDAEGQPVVDPTNQEPTPFWYAGDPLTGTGWLDEIGANRKMFTSTGPFMLFPGRPQTVVVALVLGQGADHLDSVRDLFAEVEEIRQRFQDDRFPQLVQVHPGDLDRNGVVNAADVEPLVVSWGERGPARASASLEFSAQPVLAWPATEATFADGNGDGIVDMADLLTIGLNWGRTYTPVGTSIVAEIDPVAHREALRAILDALDGMDGESAEAMRAQLGAFENGAPSVPGLTIVGIGPIPFRDEGRVAFRLSEPAMVAVRVLDATGRVVCQREPILLTTGLHREVWNGRDREGRPLGSGVYWLRLETERGAASARLVHVR</sequence>
<evidence type="ECO:0000313" key="2">
    <source>
        <dbReference type="Proteomes" id="UP000697710"/>
    </source>
</evidence>
<dbReference type="GO" id="GO:0000272">
    <property type="term" value="P:polysaccharide catabolic process"/>
    <property type="evidence" value="ECO:0007669"/>
    <property type="project" value="InterPro"/>
</dbReference>
<dbReference type="Gene3D" id="1.10.1330.10">
    <property type="entry name" value="Dockerin domain"/>
    <property type="match status" value="1"/>
</dbReference>